<evidence type="ECO:0000256" key="1">
    <source>
        <dbReference type="SAM" id="Phobius"/>
    </source>
</evidence>
<evidence type="ECO:0000313" key="2">
    <source>
        <dbReference type="EMBL" id="MFD2917042.1"/>
    </source>
</evidence>
<keyword evidence="1" id="KW-0472">Membrane</keyword>
<feature type="transmembrane region" description="Helical" evidence="1">
    <location>
        <begin position="321"/>
        <end position="339"/>
    </location>
</feature>
<evidence type="ECO:0008006" key="4">
    <source>
        <dbReference type="Google" id="ProtNLM"/>
    </source>
</evidence>
<organism evidence="2 3">
    <name type="scientific">Psychroserpens luteus</name>
    <dbReference type="NCBI Taxonomy" id="1434066"/>
    <lineage>
        <taxon>Bacteria</taxon>
        <taxon>Pseudomonadati</taxon>
        <taxon>Bacteroidota</taxon>
        <taxon>Flavobacteriia</taxon>
        <taxon>Flavobacteriales</taxon>
        <taxon>Flavobacteriaceae</taxon>
        <taxon>Psychroserpens</taxon>
    </lineage>
</organism>
<sequence length="351" mass="40811">MSENLPKKQDSEEIDLGQLFNAIGNLFERFYRFIKSIFKGVLSLIVYVIKAIVDNFKVISVVLLSSFALGVAIEKFREPVYYSEMLVRPYFESKYQLVSNIAYFNSLLENKNTEALVSIFQIKSEDVDAINEFEISIGPETENSLLQDYDKYIKSIDSIRAQEVSFDDFVENRDLYSSDIFSIRVESSKNDIFKSLSQGIKNTFSNEYSKKLMRVRDSTISIRKAAYIKDLNKIDTLQLMYLKILEKESEKGSYGIGVEGMFPLTQERTTTREFELFQNEIRLRDSIRVLDQKKIEENVYFDVLTDFSEIGQKSNNIEKKYSLIFPILALLLLSLMYVLTKIVKFTKEYEA</sequence>
<comment type="caution">
    <text evidence="2">The sequence shown here is derived from an EMBL/GenBank/DDBJ whole genome shotgun (WGS) entry which is preliminary data.</text>
</comment>
<protein>
    <recommendedName>
        <fullName evidence="4">Chain length determinant protein</fullName>
    </recommendedName>
</protein>
<dbReference type="RefSeq" id="WP_194506114.1">
    <property type="nucleotide sequence ID" value="NZ_JADILU010000001.1"/>
</dbReference>
<keyword evidence="1" id="KW-0812">Transmembrane</keyword>
<gene>
    <name evidence="2" type="ORF">ACFS29_15415</name>
</gene>
<evidence type="ECO:0000313" key="3">
    <source>
        <dbReference type="Proteomes" id="UP001597548"/>
    </source>
</evidence>
<name>A0ABW5ZZ69_9FLAO</name>
<accession>A0ABW5ZZ69</accession>
<proteinExistence type="predicted"/>
<dbReference type="Proteomes" id="UP001597548">
    <property type="component" value="Unassembled WGS sequence"/>
</dbReference>
<reference evidence="3" key="1">
    <citation type="journal article" date="2019" name="Int. J. Syst. Evol. Microbiol.">
        <title>The Global Catalogue of Microorganisms (GCM) 10K type strain sequencing project: providing services to taxonomists for standard genome sequencing and annotation.</title>
        <authorList>
            <consortium name="The Broad Institute Genomics Platform"/>
            <consortium name="The Broad Institute Genome Sequencing Center for Infectious Disease"/>
            <person name="Wu L."/>
            <person name="Ma J."/>
        </authorList>
    </citation>
    <scope>NUCLEOTIDE SEQUENCE [LARGE SCALE GENOMIC DNA]</scope>
    <source>
        <strain evidence="3">KCTC 32514</strain>
    </source>
</reference>
<keyword evidence="3" id="KW-1185">Reference proteome</keyword>
<keyword evidence="1" id="KW-1133">Transmembrane helix</keyword>
<dbReference type="EMBL" id="JBHUOS010000010">
    <property type="protein sequence ID" value="MFD2917042.1"/>
    <property type="molecule type" value="Genomic_DNA"/>
</dbReference>